<gene>
    <name evidence="7" type="ORF">ERS852461_04092</name>
    <name evidence="8" type="ORF">NXY30_03405</name>
</gene>
<dbReference type="AlphaFoldDB" id="A0A3E5G6A6"/>
<accession>A0A3E5G6A6</accession>
<feature type="domain" description="Thioredoxin" evidence="6">
    <location>
        <begin position="215"/>
        <end position="362"/>
    </location>
</feature>
<keyword evidence="3" id="KW-1015">Disulfide bond</keyword>
<evidence type="ECO:0000259" key="6">
    <source>
        <dbReference type="PROSITE" id="PS51352"/>
    </source>
</evidence>
<sequence>MKKSSILILILICLAGCKKSSNETTITGEIKGLGTDTLYLYGMDELYDRIDTIYAENDKFSYTTNVDTITSAYLLLKNQIEYPIFLDKGNKIKIKGDTINLNLLTVTGNIYNEEFTDFQQELKGPVNPSEKIGEEATDKTKNVEETKTAEEKAEEFILQHHSSYVSLYLLDKYFVQKESPDFTKIKKLVNVMTGVLQDKPYVERLTETITQAEKAEVGKYAPFFSLPNAKGEKITRSSDAFKQKSLLINFWASWNDSISRKQNNSELREIYKKYKKNKYIGMLGISLDVDKQQWKDAIKRDTLEWEQVCDFGGLNSEVAKQYSVWKIPANILLSSDGKIVAKNLQGEELKKKIEKIVEESAEKEKKNKQKK</sequence>
<dbReference type="PANTHER" id="PTHR42852:SF6">
    <property type="entry name" value="THIOL:DISULFIDE INTERCHANGE PROTEIN DSBE"/>
    <property type="match status" value="1"/>
</dbReference>
<reference evidence="8" key="2">
    <citation type="submission" date="2022-08" db="EMBL/GenBank/DDBJ databases">
        <title>Genome Sequencing of Bacteroides fragilis Group Isolates with Nanopore Technology.</title>
        <authorList>
            <person name="Tisza M.J."/>
            <person name="Smith D."/>
            <person name="Dekker J.P."/>
        </authorList>
    </citation>
    <scope>NUCLEOTIDE SEQUENCE</scope>
    <source>
        <strain evidence="8">BFG-527</strain>
    </source>
</reference>
<evidence type="ECO:0000256" key="3">
    <source>
        <dbReference type="ARBA" id="ARBA00023157"/>
    </source>
</evidence>
<dbReference type="Proteomes" id="UP001060104">
    <property type="component" value="Chromosome"/>
</dbReference>
<keyword evidence="10" id="KW-1185">Reference proteome</keyword>
<accession>A0A174T6J1</accession>
<keyword evidence="4" id="KW-0676">Redox-active center</keyword>
<evidence type="ECO:0000256" key="5">
    <source>
        <dbReference type="SAM" id="MobiDB-lite"/>
    </source>
</evidence>
<protein>
    <submittedName>
        <fullName evidence="7 8">AhpC/TSA family</fullName>
    </submittedName>
</protein>
<dbReference type="EMBL" id="CP103141">
    <property type="protein sequence ID" value="UVQ75475.1"/>
    <property type="molecule type" value="Genomic_DNA"/>
</dbReference>
<dbReference type="Proteomes" id="UP000095606">
    <property type="component" value="Unassembled WGS sequence"/>
</dbReference>
<dbReference type="PROSITE" id="PS51352">
    <property type="entry name" value="THIOREDOXIN_2"/>
    <property type="match status" value="1"/>
</dbReference>
<dbReference type="InterPro" id="IPR025380">
    <property type="entry name" value="DUF4369"/>
</dbReference>
<evidence type="ECO:0000313" key="10">
    <source>
        <dbReference type="Proteomes" id="UP001060104"/>
    </source>
</evidence>
<proteinExistence type="predicted"/>
<dbReference type="CDD" id="cd02966">
    <property type="entry name" value="TlpA_like_family"/>
    <property type="match status" value="1"/>
</dbReference>
<dbReference type="GO" id="GO:0017004">
    <property type="term" value="P:cytochrome complex assembly"/>
    <property type="evidence" value="ECO:0007669"/>
    <property type="project" value="UniProtKB-KW"/>
</dbReference>
<evidence type="ECO:0000256" key="1">
    <source>
        <dbReference type="ARBA" id="ARBA00004196"/>
    </source>
</evidence>
<dbReference type="SUPFAM" id="SSF52833">
    <property type="entry name" value="Thioredoxin-like"/>
    <property type="match status" value="1"/>
</dbReference>
<evidence type="ECO:0000256" key="4">
    <source>
        <dbReference type="ARBA" id="ARBA00023284"/>
    </source>
</evidence>
<dbReference type="Gene3D" id="3.40.30.10">
    <property type="entry name" value="Glutaredoxin"/>
    <property type="match status" value="1"/>
</dbReference>
<dbReference type="InterPro" id="IPR000866">
    <property type="entry name" value="AhpC/TSA"/>
</dbReference>
<dbReference type="RefSeq" id="WP_055270876.1">
    <property type="nucleotide sequence ID" value="NZ_CABMFH010000021.1"/>
</dbReference>
<dbReference type="Pfam" id="PF00578">
    <property type="entry name" value="AhpC-TSA"/>
    <property type="match status" value="1"/>
</dbReference>
<evidence type="ECO:0000313" key="8">
    <source>
        <dbReference type="EMBL" id="UVQ75475.1"/>
    </source>
</evidence>
<dbReference type="InterPro" id="IPR013766">
    <property type="entry name" value="Thioredoxin_domain"/>
</dbReference>
<dbReference type="Pfam" id="PF14289">
    <property type="entry name" value="DUF4369"/>
    <property type="match status" value="1"/>
</dbReference>
<dbReference type="InterPro" id="IPR050553">
    <property type="entry name" value="Thioredoxin_ResA/DsbE_sf"/>
</dbReference>
<feature type="compositionally biased region" description="Basic and acidic residues" evidence="5">
    <location>
        <begin position="131"/>
        <end position="143"/>
    </location>
</feature>
<feature type="region of interest" description="Disordered" evidence="5">
    <location>
        <begin position="124"/>
        <end position="143"/>
    </location>
</feature>
<dbReference type="EMBL" id="CZAE01000024">
    <property type="protein sequence ID" value="CUQ05734.1"/>
    <property type="molecule type" value="Genomic_DNA"/>
</dbReference>
<dbReference type="GO" id="GO:0030313">
    <property type="term" value="C:cell envelope"/>
    <property type="evidence" value="ECO:0007669"/>
    <property type="project" value="UniProtKB-SubCell"/>
</dbReference>
<evidence type="ECO:0000313" key="9">
    <source>
        <dbReference type="Proteomes" id="UP000095606"/>
    </source>
</evidence>
<dbReference type="GeneID" id="69587743"/>
<keyword evidence="2" id="KW-0201">Cytochrome c-type biogenesis</keyword>
<organism evidence="7 9">
    <name type="scientific">Bacteroides faecis</name>
    <dbReference type="NCBI Taxonomy" id="674529"/>
    <lineage>
        <taxon>Bacteria</taxon>
        <taxon>Pseudomonadati</taxon>
        <taxon>Bacteroidota</taxon>
        <taxon>Bacteroidia</taxon>
        <taxon>Bacteroidales</taxon>
        <taxon>Bacteroidaceae</taxon>
        <taxon>Bacteroides</taxon>
    </lineage>
</organism>
<evidence type="ECO:0000256" key="2">
    <source>
        <dbReference type="ARBA" id="ARBA00022748"/>
    </source>
</evidence>
<reference evidence="7 9" key="1">
    <citation type="submission" date="2015-09" db="EMBL/GenBank/DDBJ databases">
        <authorList>
            <consortium name="Pathogen Informatics"/>
        </authorList>
    </citation>
    <scope>NUCLEOTIDE SEQUENCE [LARGE SCALE GENOMIC DNA]</scope>
    <source>
        <strain evidence="7 9">2789STDY5834846</strain>
    </source>
</reference>
<dbReference type="PANTHER" id="PTHR42852">
    <property type="entry name" value="THIOL:DISULFIDE INTERCHANGE PROTEIN DSBE"/>
    <property type="match status" value="1"/>
</dbReference>
<comment type="subcellular location">
    <subcellularLocation>
        <location evidence="1">Cell envelope</location>
    </subcellularLocation>
</comment>
<name>A0A3E5G6A6_9BACE</name>
<evidence type="ECO:0000313" key="7">
    <source>
        <dbReference type="EMBL" id="CUQ05734.1"/>
    </source>
</evidence>
<dbReference type="InterPro" id="IPR036249">
    <property type="entry name" value="Thioredoxin-like_sf"/>
</dbReference>